<name>A0AAU9IQD3_9CILI</name>
<evidence type="ECO:0000313" key="1">
    <source>
        <dbReference type="EMBL" id="CAG9310508.1"/>
    </source>
</evidence>
<evidence type="ECO:0000313" key="2">
    <source>
        <dbReference type="Proteomes" id="UP001162131"/>
    </source>
</evidence>
<protein>
    <submittedName>
        <fullName evidence="1">Uncharacterized protein</fullName>
    </submittedName>
</protein>
<keyword evidence="2" id="KW-1185">Reference proteome</keyword>
<dbReference type="EMBL" id="CAJZBQ010000002">
    <property type="protein sequence ID" value="CAG9310508.1"/>
    <property type="molecule type" value="Genomic_DNA"/>
</dbReference>
<reference evidence="1" key="1">
    <citation type="submission" date="2021-09" db="EMBL/GenBank/DDBJ databases">
        <authorList>
            <consortium name="AG Swart"/>
            <person name="Singh M."/>
            <person name="Singh A."/>
            <person name="Seah K."/>
            <person name="Emmerich C."/>
        </authorList>
    </citation>
    <scope>NUCLEOTIDE SEQUENCE</scope>
    <source>
        <strain evidence="1">ATCC30299</strain>
    </source>
</reference>
<dbReference type="Proteomes" id="UP001162131">
    <property type="component" value="Unassembled WGS sequence"/>
</dbReference>
<accession>A0AAU9IQD3</accession>
<sequence>MTYTTAETNANLTIAKSMSEWALAFRLVDAKVCLSSAEHISYPYANKSSKIKVILDINTPYPPRFKLQLVQALYSATLSSFIAEYLNPKVLMTTDGINPIVVR</sequence>
<proteinExistence type="predicted"/>
<gene>
    <name evidence="1" type="ORF">BSTOLATCC_MIC1351</name>
</gene>
<dbReference type="AlphaFoldDB" id="A0AAU9IQD3"/>
<organism evidence="1 2">
    <name type="scientific">Blepharisma stoltei</name>
    <dbReference type="NCBI Taxonomy" id="1481888"/>
    <lineage>
        <taxon>Eukaryota</taxon>
        <taxon>Sar</taxon>
        <taxon>Alveolata</taxon>
        <taxon>Ciliophora</taxon>
        <taxon>Postciliodesmatophora</taxon>
        <taxon>Heterotrichea</taxon>
        <taxon>Heterotrichida</taxon>
        <taxon>Blepharismidae</taxon>
        <taxon>Blepharisma</taxon>
    </lineage>
</organism>
<comment type="caution">
    <text evidence="1">The sequence shown here is derived from an EMBL/GenBank/DDBJ whole genome shotgun (WGS) entry which is preliminary data.</text>
</comment>